<feature type="region of interest" description="Disordered" evidence="1">
    <location>
        <begin position="53"/>
        <end position="93"/>
    </location>
</feature>
<dbReference type="STRING" id="334426.A0A0R3PBR6"/>
<accession>A0A0R3PBR6</accession>
<keyword evidence="3" id="KW-1185">Reference proteome</keyword>
<protein>
    <submittedName>
        <fullName evidence="2 4">Uncharacterized protein</fullName>
    </submittedName>
</protein>
<dbReference type="EMBL" id="UYYA01000159">
    <property type="protein sequence ID" value="VDM52748.1"/>
    <property type="molecule type" value="Genomic_DNA"/>
</dbReference>
<dbReference type="Proteomes" id="UP000267027">
    <property type="component" value="Unassembled WGS sequence"/>
</dbReference>
<dbReference type="WBParaSite" id="ACOC_0000116201-mRNA-1">
    <property type="protein sequence ID" value="ACOC_0000116201-mRNA-1"/>
    <property type="gene ID" value="ACOC_0000116201"/>
</dbReference>
<gene>
    <name evidence="2" type="ORF">ACOC_LOCUS1163</name>
</gene>
<organism evidence="4">
    <name type="scientific">Angiostrongylus costaricensis</name>
    <name type="common">Nematode worm</name>
    <dbReference type="NCBI Taxonomy" id="334426"/>
    <lineage>
        <taxon>Eukaryota</taxon>
        <taxon>Metazoa</taxon>
        <taxon>Ecdysozoa</taxon>
        <taxon>Nematoda</taxon>
        <taxon>Chromadorea</taxon>
        <taxon>Rhabditida</taxon>
        <taxon>Rhabditina</taxon>
        <taxon>Rhabditomorpha</taxon>
        <taxon>Strongyloidea</taxon>
        <taxon>Metastrongylidae</taxon>
        <taxon>Angiostrongylus</taxon>
    </lineage>
</organism>
<name>A0A0R3PBR6_ANGCS</name>
<reference evidence="2 3" key="2">
    <citation type="submission" date="2018-11" db="EMBL/GenBank/DDBJ databases">
        <authorList>
            <consortium name="Pathogen Informatics"/>
        </authorList>
    </citation>
    <scope>NUCLEOTIDE SEQUENCE [LARGE SCALE GENOMIC DNA]</scope>
    <source>
        <strain evidence="2 3">Costa Rica</strain>
    </source>
</reference>
<feature type="compositionally biased region" description="Basic and acidic residues" evidence="1">
    <location>
        <begin position="53"/>
        <end position="79"/>
    </location>
</feature>
<evidence type="ECO:0000256" key="1">
    <source>
        <dbReference type="SAM" id="MobiDB-lite"/>
    </source>
</evidence>
<evidence type="ECO:0000313" key="2">
    <source>
        <dbReference type="EMBL" id="VDM52748.1"/>
    </source>
</evidence>
<sequence length="127" mass="14788">MRDCEILEVEIFTLEIGFRSFIPSAFRVSHYRVMPSANGVLSKLLCSCYKSKESRKINDDQETDRYDVPGKEESREPLRKSLPKPENGGRETEVLAEEVTAPIVEEIYNDQVRPYFLKLCFHWLQSI</sequence>
<dbReference type="AlphaFoldDB" id="A0A0R3PBR6"/>
<evidence type="ECO:0000313" key="4">
    <source>
        <dbReference type="WBParaSite" id="ACOC_0000116201-mRNA-1"/>
    </source>
</evidence>
<proteinExistence type="predicted"/>
<evidence type="ECO:0000313" key="3">
    <source>
        <dbReference type="Proteomes" id="UP000267027"/>
    </source>
</evidence>
<reference evidence="4" key="1">
    <citation type="submission" date="2017-02" db="UniProtKB">
        <authorList>
            <consortium name="WormBaseParasite"/>
        </authorList>
    </citation>
    <scope>IDENTIFICATION</scope>
</reference>
<dbReference type="OrthoDB" id="10601637at2759"/>